<keyword evidence="1" id="KW-0805">Transcription regulation</keyword>
<dbReference type="AlphaFoldDB" id="A0A9D1IER2"/>
<dbReference type="InterPro" id="IPR023187">
    <property type="entry name" value="Tscrpt_reg_MarR-type_CS"/>
</dbReference>
<dbReference type="EMBL" id="DVMW01000036">
    <property type="protein sequence ID" value="HIU36125.1"/>
    <property type="molecule type" value="Genomic_DNA"/>
</dbReference>
<dbReference type="PANTHER" id="PTHR33164:SF43">
    <property type="entry name" value="HTH-TYPE TRANSCRIPTIONAL REPRESSOR YETL"/>
    <property type="match status" value="1"/>
</dbReference>
<keyword evidence="3" id="KW-0804">Transcription</keyword>
<dbReference type="SMART" id="SM00347">
    <property type="entry name" value="HTH_MARR"/>
    <property type="match status" value="1"/>
</dbReference>
<reference evidence="5" key="1">
    <citation type="submission" date="2020-10" db="EMBL/GenBank/DDBJ databases">
        <authorList>
            <person name="Gilroy R."/>
        </authorList>
    </citation>
    <scope>NUCLEOTIDE SEQUENCE</scope>
    <source>
        <strain evidence="5">ChiGjej1B1-19959</strain>
    </source>
</reference>
<evidence type="ECO:0000313" key="5">
    <source>
        <dbReference type="EMBL" id="HIU36125.1"/>
    </source>
</evidence>
<comment type="caution">
    <text evidence="5">The sequence shown here is derived from an EMBL/GenBank/DDBJ whole genome shotgun (WGS) entry which is preliminary data.</text>
</comment>
<dbReference type="GO" id="GO:0003677">
    <property type="term" value="F:DNA binding"/>
    <property type="evidence" value="ECO:0007669"/>
    <property type="project" value="UniProtKB-KW"/>
</dbReference>
<feature type="domain" description="HTH marR-type" evidence="4">
    <location>
        <begin position="3"/>
        <end position="136"/>
    </location>
</feature>
<gene>
    <name evidence="5" type="ORF">IAC53_05940</name>
</gene>
<evidence type="ECO:0000256" key="2">
    <source>
        <dbReference type="ARBA" id="ARBA00023125"/>
    </source>
</evidence>
<organism evidence="5 6">
    <name type="scientific">Candidatus Fimenecus excrementigallinarum</name>
    <dbReference type="NCBI Taxonomy" id="2840816"/>
    <lineage>
        <taxon>Bacteria</taxon>
        <taxon>Bacillati</taxon>
        <taxon>Bacillota</taxon>
        <taxon>Clostridia</taxon>
        <taxon>Candidatus Fimenecus</taxon>
    </lineage>
</organism>
<evidence type="ECO:0000259" key="4">
    <source>
        <dbReference type="PROSITE" id="PS50995"/>
    </source>
</evidence>
<protein>
    <submittedName>
        <fullName evidence="5">MarR family transcriptional regulator</fullName>
    </submittedName>
</protein>
<dbReference type="PANTHER" id="PTHR33164">
    <property type="entry name" value="TRANSCRIPTIONAL REGULATOR, MARR FAMILY"/>
    <property type="match status" value="1"/>
</dbReference>
<reference evidence="5" key="2">
    <citation type="journal article" date="2021" name="PeerJ">
        <title>Extensive microbial diversity within the chicken gut microbiome revealed by metagenomics and culture.</title>
        <authorList>
            <person name="Gilroy R."/>
            <person name="Ravi A."/>
            <person name="Getino M."/>
            <person name="Pursley I."/>
            <person name="Horton D.L."/>
            <person name="Alikhan N.F."/>
            <person name="Baker D."/>
            <person name="Gharbi K."/>
            <person name="Hall N."/>
            <person name="Watson M."/>
            <person name="Adriaenssens E.M."/>
            <person name="Foster-Nyarko E."/>
            <person name="Jarju S."/>
            <person name="Secka A."/>
            <person name="Antonio M."/>
            <person name="Oren A."/>
            <person name="Chaudhuri R.R."/>
            <person name="La Ragione R."/>
            <person name="Hildebrand F."/>
            <person name="Pallen M.J."/>
        </authorList>
    </citation>
    <scope>NUCLEOTIDE SEQUENCE</scope>
    <source>
        <strain evidence="5">ChiGjej1B1-19959</strain>
    </source>
</reference>
<dbReference type="InterPro" id="IPR000835">
    <property type="entry name" value="HTH_MarR-typ"/>
</dbReference>
<proteinExistence type="predicted"/>
<evidence type="ECO:0000256" key="3">
    <source>
        <dbReference type="ARBA" id="ARBA00023163"/>
    </source>
</evidence>
<evidence type="ECO:0000256" key="1">
    <source>
        <dbReference type="ARBA" id="ARBA00023015"/>
    </source>
</evidence>
<dbReference type="PROSITE" id="PS50995">
    <property type="entry name" value="HTH_MARR_2"/>
    <property type="match status" value="1"/>
</dbReference>
<dbReference type="PRINTS" id="PR00598">
    <property type="entry name" value="HTHMARR"/>
</dbReference>
<dbReference type="InterPro" id="IPR036390">
    <property type="entry name" value="WH_DNA-bd_sf"/>
</dbReference>
<dbReference type="Gene3D" id="1.10.10.10">
    <property type="entry name" value="Winged helix-like DNA-binding domain superfamily/Winged helix DNA-binding domain"/>
    <property type="match status" value="1"/>
</dbReference>
<dbReference type="PROSITE" id="PS01117">
    <property type="entry name" value="HTH_MARR_1"/>
    <property type="match status" value="1"/>
</dbReference>
<dbReference type="InterPro" id="IPR039422">
    <property type="entry name" value="MarR/SlyA-like"/>
</dbReference>
<sequence>MDEVHIGFLLKGIHDKLRARADADLKDKGLTLTQCRVLGFLETNGGAAAQKEIERHLGVSHPTVRGIIARMEQGGFVESRPDAQDKRGRQIVLTEKAYAVGRQLASFIPENEARLVRTLSDREAQTLRTLLQRVYDDLEAPAKTEKGADA</sequence>
<dbReference type="GO" id="GO:0003700">
    <property type="term" value="F:DNA-binding transcription factor activity"/>
    <property type="evidence" value="ECO:0007669"/>
    <property type="project" value="InterPro"/>
</dbReference>
<dbReference type="SUPFAM" id="SSF46785">
    <property type="entry name" value="Winged helix' DNA-binding domain"/>
    <property type="match status" value="1"/>
</dbReference>
<keyword evidence="2" id="KW-0238">DNA-binding</keyword>
<accession>A0A9D1IER2</accession>
<dbReference type="Proteomes" id="UP000824071">
    <property type="component" value="Unassembled WGS sequence"/>
</dbReference>
<dbReference type="InterPro" id="IPR036388">
    <property type="entry name" value="WH-like_DNA-bd_sf"/>
</dbReference>
<name>A0A9D1IER2_9FIRM</name>
<dbReference type="Pfam" id="PF12802">
    <property type="entry name" value="MarR_2"/>
    <property type="match status" value="1"/>
</dbReference>
<dbReference type="GO" id="GO:0006950">
    <property type="term" value="P:response to stress"/>
    <property type="evidence" value="ECO:0007669"/>
    <property type="project" value="TreeGrafter"/>
</dbReference>
<evidence type="ECO:0000313" key="6">
    <source>
        <dbReference type="Proteomes" id="UP000824071"/>
    </source>
</evidence>